<evidence type="ECO:0000313" key="10">
    <source>
        <dbReference type="EMBL" id="TFU27264.1"/>
    </source>
</evidence>
<dbReference type="Gene3D" id="3.40.50.200">
    <property type="entry name" value="Peptidase S8/S53 domain"/>
    <property type="match status" value="1"/>
</dbReference>
<keyword evidence="3 6" id="KW-0378">Hydrolase</keyword>
<keyword evidence="8" id="KW-0732">Signal</keyword>
<keyword evidence="4 6" id="KW-0720">Serine protease</keyword>
<dbReference type="InterPro" id="IPR037045">
    <property type="entry name" value="S8pro/Inhibitor_I9_sf"/>
</dbReference>
<dbReference type="PANTHER" id="PTHR43806">
    <property type="entry name" value="PEPTIDASE S8"/>
    <property type="match status" value="1"/>
</dbReference>
<reference evidence="10 11" key="1">
    <citation type="submission" date="2019-03" db="EMBL/GenBank/DDBJ databases">
        <title>Thermus tengchongensis species for the arsenic transformation mechanism.</title>
        <authorList>
            <person name="Yuan G.C."/>
        </authorList>
    </citation>
    <scope>NUCLEOTIDE SEQUENCE [LARGE SCALE GENOMIC DNA]</scope>
    <source>
        <strain evidence="10 11">15W</strain>
    </source>
</reference>
<evidence type="ECO:0000256" key="2">
    <source>
        <dbReference type="ARBA" id="ARBA00022670"/>
    </source>
</evidence>
<evidence type="ECO:0000256" key="4">
    <source>
        <dbReference type="ARBA" id="ARBA00022825"/>
    </source>
</evidence>
<dbReference type="PROSITE" id="PS00137">
    <property type="entry name" value="SUBTILASE_HIS"/>
    <property type="match status" value="1"/>
</dbReference>
<sequence length="503" mass="54004">MRKVGYIVLAALALGLFACNQQAPGGASLSVQSAPEKGRYLVVFKSETLPSNAQALVQGAGARVLKTLEPIGALTVVADRAAVSRLARNPQVLAVGPERYYSLPKTERILYQEETYGAPSAADNLYKYQWDIRRIGAPKAWERVPLEVQARATVAVLDTGVMDNHPDLVGQIVDFQATNYCYETAGPNNTPSYPKYSLWIDFDHFDPNNLCTPAPYVTYEAHGTHVSGTVAARFGGGRVVGVAPGVRIAAYKVFDRIHFTEGGEEYDDVGAFDGPIFEAILDAAKKGYQVINMSLGGTLDTRNREDVAAMVAWDRVMKYANRMGTLIVASAGNSAQNANGYIVHIPSDLPTVVSVSATGTATPLWQYPYPTDETLNAVPGQDVLAFYSNYGAAVDLSAPGGDCGLDESGQSWCAKPASQRPAGWRYHLILSTVIVNETTPAYAWYAGTSMASPHVAAVAALVRALHPEWGPGEVRAHLKATAEPIGSRQLFGHGLVNADRATR</sequence>
<evidence type="ECO:0000256" key="5">
    <source>
        <dbReference type="PIRSR" id="PIRSR615500-1"/>
    </source>
</evidence>
<evidence type="ECO:0000259" key="9">
    <source>
        <dbReference type="Pfam" id="PF00082"/>
    </source>
</evidence>
<dbReference type="Proteomes" id="UP000297668">
    <property type="component" value="Unassembled WGS sequence"/>
</dbReference>
<proteinExistence type="inferred from homology"/>
<comment type="similarity">
    <text evidence="1 6 7">Belongs to the peptidase S8 family.</text>
</comment>
<dbReference type="Gene3D" id="3.30.70.80">
    <property type="entry name" value="Peptidase S8 propeptide/proteinase inhibitor I9"/>
    <property type="match status" value="1"/>
</dbReference>
<feature type="active site" description="Charge relay system" evidence="5 6">
    <location>
        <position position="449"/>
    </location>
</feature>
<dbReference type="PROSITE" id="PS00138">
    <property type="entry name" value="SUBTILASE_SER"/>
    <property type="match status" value="1"/>
</dbReference>
<dbReference type="RefSeq" id="WP_038041569.1">
    <property type="nucleotide sequence ID" value="NZ_JAKEDU010000002.1"/>
</dbReference>
<dbReference type="InterPro" id="IPR000209">
    <property type="entry name" value="Peptidase_S8/S53_dom"/>
</dbReference>
<dbReference type="InterPro" id="IPR050131">
    <property type="entry name" value="Peptidase_S8_subtilisin-like"/>
</dbReference>
<evidence type="ECO:0000256" key="7">
    <source>
        <dbReference type="RuleBase" id="RU003355"/>
    </source>
</evidence>
<accession>A0A4Y9FDH7</accession>
<protein>
    <submittedName>
        <fullName evidence="10">Serine protease</fullName>
    </submittedName>
</protein>
<dbReference type="InterPro" id="IPR023827">
    <property type="entry name" value="Peptidase_S8_Asp-AS"/>
</dbReference>
<dbReference type="PRINTS" id="PR00723">
    <property type="entry name" value="SUBTILISIN"/>
</dbReference>
<evidence type="ECO:0000313" key="11">
    <source>
        <dbReference type="Proteomes" id="UP000297668"/>
    </source>
</evidence>
<feature type="active site" description="Charge relay system" evidence="5 6">
    <location>
        <position position="158"/>
    </location>
</feature>
<dbReference type="PANTHER" id="PTHR43806:SF11">
    <property type="entry name" value="CEREVISIN-RELATED"/>
    <property type="match status" value="1"/>
</dbReference>
<dbReference type="PROSITE" id="PS51892">
    <property type="entry name" value="SUBTILASE"/>
    <property type="match status" value="1"/>
</dbReference>
<dbReference type="PROSITE" id="PS51257">
    <property type="entry name" value="PROKAR_LIPOPROTEIN"/>
    <property type="match status" value="1"/>
</dbReference>
<gene>
    <name evidence="10" type="ORF">E0687_02595</name>
</gene>
<organism evidence="10 11">
    <name type="scientific">Thermus tengchongensis</name>
    <dbReference type="NCBI Taxonomy" id="1214928"/>
    <lineage>
        <taxon>Bacteria</taxon>
        <taxon>Thermotogati</taxon>
        <taxon>Deinococcota</taxon>
        <taxon>Deinococci</taxon>
        <taxon>Thermales</taxon>
        <taxon>Thermaceae</taxon>
        <taxon>Thermus</taxon>
    </lineage>
</organism>
<dbReference type="InterPro" id="IPR023828">
    <property type="entry name" value="Peptidase_S8_Ser-AS"/>
</dbReference>
<dbReference type="InterPro" id="IPR015500">
    <property type="entry name" value="Peptidase_S8_subtilisin-rel"/>
</dbReference>
<name>A0A4Y9FDH7_9DEIN</name>
<evidence type="ECO:0000256" key="1">
    <source>
        <dbReference type="ARBA" id="ARBA00011073"/>
    </source>
</evidence>
<evidence type="ECO:0000256" key="6">
    <source>
        <dbReference type="PROSITE-ProRule" id="PRU01240"/>
    </source>
</evidence>
<dbReference type="AlphaFoldDB" id="A0A4Y9FDH7"/>
<dbReference type="GO" id="GO:0006508">
    <property type="term" value="P:proteolysis"/>
    <property type="evidence" value="ECO:0007669"/>
    <property type="project" value="UniProtKB-KW"/>
</dbReference>
<dbReference type="InterPro" id="IPR022398">
    <property type="entry name" value="Peptidase_S8_His-AS"/>
</dbReference>
<evidence type="ECO:0000256" key="8">
    <source>
        <dbReference type="SAM" id="SignalP"/>
    </source>
</evidence>
<comment type="caution">
    <text evidence="10">The sequence shown here is derived from an EMBL/GenBank/DDBJ whole genome shotgun (WGS) entry which is preliminary data.</text>
</comment>
<dbReference type="Pfam" id="PF00082">
    <property type="entry name" value="Peptidase_S8"/>
    <property type="match status" value="1"/>
</dbReference>
<dbReference type="GO" id="GO:0004252">
    <property type="term" value="F:serine-type endopeptidase activity"/>
    <property type="evidence" value="ECO:0007669"/>
    <property type="project" value="UniProtKB-UniRule"/>
</dbReference>
<feature type="signal peptide" evidence="8">
    <location>
        <begin position="1"/>
        <end position="23"/>
    </location>
</feature>
<dbReference type="EMBL" id="SJZF01000003">
    <property type="protein sequence ID" value="TFU27264.1"/>
    <property type="molecule type" value="Genomic_DNA"/>
</dbReference>
<dbReference type="InterPro" id="IPR036852">
    <property type="entry name" value="Peptidase_S8/S53_dom_sf"/>
</dbReference>
<dbReference type="PROSITE" id="PS00136">
    <property type="entry name" value="SUBTILASE_ASP"/>
    <property type="match status" value="1"/>
</dbReference>
<keyword evidence="2 6" id="KW-0645">Protease</keyword>
<feature type="domain" description="Peptidase S8/S53" evidence="9">
    <location>
        <begin position="152"/>
        <end position="494"/>
    </location>
</feature>
<evidence type="ECO:0000256" key="3">
    <source>
        <dbReference type="ARBA" id="ARBA00022801"/>
    </source>
</evidence>
<feature type="active site" description="Charge relay system" evidence="5 6">
    <location>
        <position position="222"/>
    </location>
</feature>
<feature type="chain" id="PRO_5021398996" evidence="8">
    <location>
        <begin position="24"/>
        <end position="503"/>
    </location>
</feature>
<dbReference type="SUPFAM" id="SSF52743">
    <property type="entry name" value="Subtilisin-like"/>
    <property type="match status" value="1"/>
</dbReference>